<organism evidence="2 3">
    <name type="scientific">Caldibacillus thermoamylovorans</name>
    <dbReference type="NCBI Taxonomy" id="35841"/>
    <lineage>
        <taxon>Bacteria</taxon>
        <taxon>Bacillati</taxon>
        <taxon>Bacillota</taxon>
        <taxon>Bacilli</taxon>
        <taxon>Bacillales</taxon>
        <taxon>Bacillaceae</taxon>
        <taxon>Caldibacillus</taxon>
    </lineage>
</organism>
<dbReference type="Gene3D" id="3.40.630.30">
    <property type="match status" value="1"/>
</dbReference>
<name>A0A0D0FPF7_9BACI</name>
<proteinExistence type="predicted"/>
<dbReference type="InterPro" id="IPR016181">
    <property type="entry name" value="Acyl_CoA_acyltransferase"/>
</dbReference>
<dbReference type="PROSITE" id="PS51186">
    <property type="entry name" value="GNAT"/>
    <property type="match status" value="1"/>
</dbReference>
<dbReference type="CDD" id="cd04301">
    <property type="entry name" value="NAT_SF"/>
    <property type="match status" value="1"/>
</dbReference>
<accession>A0A0D0FPF7</accession>
<dbReference type="RefSeq" id="WP_041846099.1">
    <property type="nucleotide sequence ID" value="NZ_JXLR01000090.1"/>
</dbReference>
<dbReference type="InterPro" id="IPR000182">
    <property type="entry name" value="GNAT_dom"/>
</dbReference>
<evidence type="ECO:0000313" key="3">
    <source>
        <dbReference type="Proteomes" id="UP000032076"/>
    </source>
</evidence>
<dbReference type="AlphaFoldDB" id="A0A0D0FPF7"/>
<protein>
    <recommendedName>
        <fullName evidence="1">N-acetyltransferase domain-containing protein</fullName>
    </recommendedName>
</protein>
<dbReference type="OrthoDB" id="7365228at2"/>
<evidence type="ECO:0000313" key="2">
    <source>
        <dbReference type="EMBL" id="KIO71541.1"/>
    </source>
</evidence>
<dbReference type="SUPFAM" id="SSF55729">
    <property type="entry name" value="Acyl-CoA N-acyltransferases (Nat)"/>
    <property type="match status" value="1"/>
</dbReference>
<reference evidence="2 3" key="1">
    <citation type="submission" date="2015-01" db="EMBL/GenBank/DDBJ databases">
        <title>Draft Genome Sequences of Four Bacillus thermoamylovorans Strains, Isolated From Food Products.</title>
        <authorList>
            <person name="Krawcyk A.O."/>
            <person name="Berendsen E.M."/>
            <person name="Eijlander R.T."/>
            <person name="de Jong A."/>
            <person name="Wells-Bennik M."/>
            <person name="Kuipers O.P."/>
        </authorList>
    </citation>
    <scope>NUCLEOTIDE SEQUENCE [LARGE SCALE GENOMIC DNA]</scope>
    <source>
        <strain evidence="2 3">B4167</strain>
    </source>
</reference>
<gene>
    <name evidence="2" type="ORF">B4167_3670</name>
</gene>
<dbReference type="Pfam" id="PF00583">
    <property type="entry name" value="Acetyltransf_1"/>
    <property type="match status" value="1"/>
</dbReference>
<dbReference type="EMBL" id="JXLU01000126">
    <property type="protein sequence ID" value="KIO71541.1"/>
    <property type="molecule type" value="Genomic_DNA"/>
</dbReference>
<comment type="caution">
    <text evidence="2">The sequence shown here is derived from an EMBL/GenBank/DDBJ whole genome shotgun (WGS) entry which is preliminary data.</text>
</comment>
<dbReference type="Proteomes" id="UP000032076">
    <property type="component" value="Unassembled WGS sequence"/>
</dbReference>
<dbReference type="GO" id="GO:0016747">
    <property type="term" value="F:acyltransferase activity, transferring groups other than amino-acyl groups"/>
    <property type="evidence" value="ECO:0007669"/>
    <property type="project" value="InterPro"/>
</dbReference>
<feature type="domain" description="N-acetyltransferase" evidence="1">
    <location>
        <begin position="4"/>
        <end position="139"/>
    </location>
</feature>
<evidence type="ECO:0000259" key="1">
    <source>
        <dbReference type="PROSITE" id="PS51186"/>
    </source>
</evidence>
<sequence length="159" mass="18060">MKMYTTDDLPKNKIIDFFKLHWGSSEMVISSGVYDCSKLDGFAVVNGEDEIIGLITYIMKDNEYEIISLDSIEEGKGIGTSLVQEVEKLALKEKCKLLKLVTTNDNLQALKFYQKRGFILSRIFLNAVEKARKIKPEIPLMGNDGIPIRDEIELIKILN</sequence>